<name>A0A7X0ILF5_9HYPH</name>
<proteinExistence type="predicted"/>
<gene>
    <name evidence="1" type="ORF">GGD46_000366</name>
</gene>
<sequence length="42" mass="4832">MTAGLFAFRMQHLPARTLGLERTLHGIHLTLRRRTRNNSLAC</sequence>
<comment type="caution">
    <text evidence="1">The sequence shown here is derived from an EMBL/GenBank/DDBJ whole genome shotgun (WGS) entry which is preliminary data.</text>
</comment>
<evidence type="ECO:0000313" key="2">
    <source>
        <dbReference type="Proteomes" id="UP000565576"/>
    </source>
</evidence>
<organism evidence="1 2">
    <name type="scientific">Rhizobium lusitanum</name>
    <dbReference type="NCBI Taxonomy" id="293958"/>
    <lineage>
        <taxon>Bacteria</taxon>
        <taxon>Pseudomonadati</taxon>
        <taxon>Pseudomonadota</taxon>
        <taxon>Alphaproteobacteria</taxon>
        <taxon>Hyphomicrobiales</taxon>
        <taxon>Rhizobiaceae</taxon>
        <taxon>Rhizobium/Agrobacterium group</taxon>
        <taxon>Rhizobium</taxon>
    </lineage>
</organism>
<dbReference type="EMBL" id="JACHBG010000001">
    <property type="protein sequence ID" value="MBB6483123.1"/>
    <property type="molecule type" value="Genomic_DNA"/>
</dbReference>
<accession>A0A7X0ILF5</accession>
<evidence type="ECO:0000313" key="1">
    <source>
        <dbReference type="EMBL" id="MBB6483123.1"/>
    </source>
</evidence>
<dbReference type="Proteomes" id="UP000565576">
    <property type="component" value="Unassembled WGS sequence"/>
</dbReference>
<dbReference type="AlphaFoldDB" id="A0A7X0ILF5"/>
<reference evidence="1 2" key="1">
    <citation type="submission" date="2020-08" db="EMBL/GenBank/DDBJ databases">
        <title>Genomic Encyclopedia of Type Strains, Phase IV (KMG-V): Genome sequencing to study the core and pangenomes of soil and plant-associated prokaryotes.</title>
        <authorList>
            <person name="Whitman W."/>
        </authorList>
    </citation>
    <scope>NUCLEOTIDE SEQUENCE [LARGE SCALE GENOMIC DNA]</scope>
    <source>
        <strain evidence="1 2">SEMIA 4060</strain>
    </source>
</reference>
<protein>
    <submittedName>
        <fullName evidence="1">Uncharacterized protein</fullName>
    </submittedName>
</protein>